<evidence type="ECO:0000313" key="1">
    <source>
        <dbReference type="EMBL" id="SUU90739.1"/>
    </source>
</evidence>
<evidence type="ECO:0000313" key="2">
    <source>
        <dbReference type="Proteomes" id="UP000254701"/>
    </source>
</evidence>
<reference evidence="1 2" key="1">
    <citation type="submission" date="2018-06" db="EMBL/GenBank/DDBJ databases">
        <authorList>
            <consortium name="Pathogen Informatics"/>
            <person name="Doyle S."/>
        </authorList>
    </citation>
    <scope>NUCLEOTIDE SEQUENCE [LARGE SCALE GENOMIC DNA]</scope>
    <source>
        <strain evidence="1 2">NCTC10684</strain>
    </source>
</reference>
<sequence>MRLSLDDIKTAEPGNWPSLPERMFGPPINRGTEMPDHPEVRAAVDWFKSAMEPGEWEQRRKDAFFRFYQSLLGVSHDESKGRYFDTKDSFAWYLFLAEAFIDHPWNFEPMFGSRVVPVFASLGRNLPLIANLDNIGERISRIVGPEKGQPNGPIFELLVAAAYRRHGAKVSFRPEQRGIARSWDLDVKFPRKRYAVECKRMETGEYNERERTRMRALWREACSLVTSEGWSVFCDVDFRIPLEDVPDDYFLRKALEWHTSRLPSLLWTDSISHGVIGELDLEPIRSVFQAGDEVLSAGTRIQELLTGRYVRYANIIQVGHFQHGMSPRFVSDCRQAVVLRWKSSSEKAISGKARDVFRKLVEAHAQLPDDMDSIVHIGLEALEDETVERARFRKIMENTEGFDTKGKPLRFVYTHYFMPESPPNDSWAFDETAQWRRLTGRQRRPLLHPHLVLPEGMEVLPGPFWSV</sequence>
<gene>
    <name evidence="1" type="ORF">NCTC10684_03997</name>
</gene>
<accession>A0A380WP23</accession>
<dbReference type="RefSeq" id="WP_115732697.1">
    <property type="nucleotide sequence ID" value="NZ_BAAAVY010000037.1"/>
</dbReference>
<name>A0A380WP23_AMIAI</name>
<dbReference type="EMBL" id="UFSM01000001">
    <property type="protein sequence ID" value="SUU90739.1"/>
    <property type="molecule type" value="Genomic_DNA"/>
</dbReference>
<protein>
    <submittedName>
        <fullName evidence="1">Uncharacterized protein</fullName>
    </submittedName>
</protein>
<dbReference type="AlphaFoldDB" id="A0A380WP23"/>
<dbReference type="OrthoDB" id="7462971at2"/>
<organism evidence="1 2">
    <name type="scientific">Aminobacter aminovorans</name>
    <name type="common">Chelatobacter heintzii</name>
    <dbReference type="NCBI Taxonomy" id="83263"/>
    <lineage>
        <taxon>Bacteria</taxon>
        <taxon>Pseudomonadati</taxon>
        <taxon>Pseudomonadota</taxon>
        <taxon>Alphaproteobacteria</taxon>
        <taxon>Hyphomicrobiales</taxon>
        <taxon>Phyllobacteriaceae</taxon>
        <taxon>Aminobacter</taxon>
    </lineage>
</organism>
<dbReference type="Proteomes" id="UP000254701">
    <property type="component" value="Unassembled WGS sequence"/>
</dbReference>
<proteinExistence type="predicted"/>